<feature type="signal peptide" evidence="1">
    <location>
        <begin position="1"/>
        <end position="29"/>
    </location>
</feature>
<sequence length="85" mass="9132">MWAEVIASAMFTVWLCLVPVLLTVAPGPAAPTGASGVATDPIWGRDPLSLEALTWENLTQRPLNLSSPSSANSDQTEALWARYSY</sequence>
<evidence type="ECO:0000256" key="1">
    <source>
        <dbReference type="SAM" id="SignalP"/>
    </source>
</evidence>
<dbReference type="EMBL" id="BMAW01044718">
    <property type="protein sequence ID" value="GFS46079.1"/>
    <property type="molecule type" value="Genomic_DNA"/>
</dbReference>
<proteinExistence type="predicted"/>
<name>A0A8X6MER6_NEPPI</name>
<organism evidence="2 3">
    <name type="scientific">Nephila pilipes</name>
    <name type="common">Giant wood spider</name>
    <name type="synonym">Nephila maculata</name>
    <dbReference type="NCBI Taxonomy" id="299642"/>
    <lineage>
        <taxon>Eukaryota</taxon>
        <taxon>Metazoa</taxon>
        <taxon>Ecdysozoa</taxon>
        <taxon>Arthropoda</taxon>
        <taxon>Chelicerata</taxon>
        <taxon>Arachnida</taxon>
        <taxon>Araneae</taxon>
        <taxon>Araneomorphae</taxon>
        <taxon>Entelegynae</taxon>
        <taxon>Araneoidea</taxon>
        <taxon>Nephilidae</taxon>
        <taxon>Nephila</taxon>
    </lineage>
</organism>
<protein>
    <submittedName>
        <fullName evidence="2">Uncharacterized protein</fullName>
    </submittedName>
</protein>
<evidence type="ECO:0000313" key="2">
    <source>
        <dbReference type="EMBL" id="GFS46079.1"/>
    </source>
</evidence>
<evidence type="ECO:0000313" key="3">
    <source>
        <dbReference type="Proteomes" id="UP000887013"/>
    </source>
</evidence>
<gene>
    <name evidence="2" type="ORF">NPIL_381181</name>
</gene>
<feature type="chain" id="PRO_5036443407" evidence="1">
    <location>
        <begin position="30"/>
        <end position="85"/>
    </location>
</feature>
<dbReference type="Proteomes" id="UP000887013">
    <property type="component" value="Unassembled WGS sequence"/>
</dbReference>
<accession>A0A8X6MER6</accession>
<reference evidence="2" key="1">
    <citation type="submission" date="2020-08" db="EMBL/GenBank/DDBJ databases">
        <title>Multicomponent nature underlies the extraordinary mechanical properties of spider dragline silk.</title>
        <authorList>
            <person name="Kono N."/>
            <person name="Nakamura H."/>
            <person name="Mori M."/>
            <person name="Yoshida Y."/>
            <person name="Ohtoshi R."/>
            <person name="Malay A.D."/>
            <person name="Moran D.A.P."/>
            <person name="Tomita M."/>
            <person name="Numata K."/>
            <person name="Arakawa K."/>
        </authorList>
    </citation>
    <scope>NUCLEOTIDE SEQUENCE</scope>
</reference>
<comment type="caution">
    <text evidence="2">The sequence shown here is derived from an EMBL/GenBank/DDBJ whole genome shotgun (WGS) entry which is preliminary data.</text>
</comment>
<keyword evidence="3" id="KW-1185">Reference proteome</keyword>
<keyword evidence="1" id="KW-0732">Signal</keyword>
<dbReference type="AlphaFoldDB" id="A0A8X6MER6"/>